<dbReference type="InterPro" id="IPR050155">
    <property type="entry name" value="HAD-like_hydrolase_sf"/>
</dbReference>
<protein>
    <submittedName>
        <fullName evidence="1">HAD-superfamily hydrolase</fullName>
    </submittedName>
</protein>
<keyword evidence="1" id="KW-0378">Hydrolase</keyword>
<dbReference type="HOGENOM" id="CLU_2790202_0_0_6"/>
<dbReference type="Gene3D" id="3.40.50.1000">
    <property type="entry name" value="HAD superfamily/HAD-like"/>
    <property type="match status" value="1"/>
</dbReference>
<dbReference type="AlphaFoldDB" id="K7A1J0"/>
<dbReference type="InterPro" id="IPR023214">
    <property type="entry name" value="HAD_sf"/>
</dbReference>
<name>K7A1J0_9ALTE</name>
<dbReference type="GO" id="GO:0006281">
    <property type="term" value="P:DNA repair"/>
    <property type="evidence" value="ECO:0007669"/>
    <property type="project" value="TreeGrafter"/>
</dbReference>
<dbReference type="KEGG" id="gps:C427_2799"/>
<dbReference type="PANTHER" id="PTHR43434:SF24">
    <property type="entry name" value="HYDROLASE-RELATED"/>
    <property type="match status" value="1"/>
</dbReference>
<proteinExistence type="predicted"/>
<evidence type="ECO:0000313" key="1">
    <source>
        <dbReference type="EMBL" id="AGH44908.1"/>
    </source>
</evidence>
<dbReference type="InterPro" id="IPR036412">
    <property type="entry name" value="HAD-like_sf"/>
</dbReference>
<dbReference type="SUPFAM" id="SSF56784">
    <property type="entry name" value="HAD-like"/>
    <property type="match status" value="1"/>
</dbReference>
<reference evidence="1 2" key="1">
    <citation type="journal article" date="2013" name="Genome Announc.">
        <title>Complete Genome Sequence of Glaciecola psychrophila Strain 170T.</title>
        <authorList>
            <person name="Yin J."/>
            <person name="Chen J."/>
            <person name="Liu G."/>
            <person name="Yu Y."/>
            <person name="Song L."/>
            <person name="Wang X."/>
            <person name="Qu X."/>
        </authorList>
    </citation>
    <scope>NUCLEOTIDE SEQUENCE [LARGE SCALE GENOMIC DNA]</scope>
    <source>
        <strain evidence="1 2">170</strain>
    </source>
</reference>
<evidence type="ECO:0000313" key="2">
    <source>
        <dbReference type="Proteomes" id="UP000011864"/>
    </source>
</evidence>
<dbReference type="GO" id="GO:0005829">
    <property type="term" value="C:cytosol"/>
    <property type="evidence" value="ECO:0007669"/>
    <property type="project" value="TreeGrafter"/>
</dbReference>
<sequence length="68" mass="7359">MLQKILAELNLSAAQVLMVGDTAYDMAMAEAINMDRIGVSFGVHNADALKKHQPLAVIDALDELLLHV</sequence>
<accession>K7A1J0</accession>
<dbReference type="PANTHER" id="PTHR43434">
    <property type="entry name" value="PHOSPHOGLYCOLATE PHOSPHATASE"/>
    <property type="match status" value="1"/>
</dbReference>
<dbReference type="Proteomes" id="UP000011864">
    <property type="component" value="Chromosome"/>
</dbReference>
<gene>
    <name evidence="1" type="ORF">C427_2799</name>
</gene>
<organism evidence="1 2">
    <name type="scientific">Paraglaciecola psychrophila 170</name>
    <dbReference type="NCBI Taxonomy" id="1129794"/>
    <lineage>
        <taxon>Bacteria</taxon>
        <taxon>Pseudomonadati</taxon>
        <taxon>Pseudomonadota</taxon>
        <taxon>Gammaproteobacteria</taxon>
        <taxon>Alteromonadales</taxon>
        <taxon>Alteromonadaceae</taxon>
        <taxon>Paraglaciecola</taxon>
    </lineage>
</organism>
<dbReference type="GO" id="GO:0008967">
    <property type="term" value="F:phosphoglycolate phosphatase activity"/>
    <property type="evidence" value="ECO:0007669"/>
    <property type="project" value="TreeGrafter"/>
</dbReference>
<keyword evidence="2" id="KW-1185">Reference proteome</keyword>
<dbReference type="EMBL" id="CP003837">
    <property type="protein sequence ID" value="AGH44908.1"/>
    <property type="molecule type" value="Genomic_DNA"/>
</dbReference>
<dbReference type="STRING" id="1129794.C427_2799"/>
<dbReference type="eggNOG" id="COG0546">
    <property type="taxonomic scope" value="Bacteria"/>
</dbReference>
<dbReference type="PATRIC" id="fig|1129794.4.peg.2784"/>
<dbReference type="Pfam" id="PF13242">
    <property type="entry name" value="Hydrolase_like"/>
    <property type="match status" value="1"/>
</dbReference>